<dbReference type="PANTHER" id="PTHR33362">
    <property type="entry name" value="SIALIC ACID TRAP TRANSPORTER PERMEASE PROTEIN SIAT-RELATED"/>
    <property type="match status" value="1"/>
</dbReference>
<dbReference type="InterPro" id="IPR010656">
    <property type="entry name" value="DctM"/>
</dbReference>
<proteinExistence type="predicted"/>
<feature type="transmembrane region" description="Helical" evidence="7">
    <location>
        <begin position="97"/>
        <end position="126"/>
    </location>
</feature>
<feature type="transmembrane region" description="Helical" evidence="7">
    <location>
        <begin position="284"/>
        <end position="302"/>
    </location>
</feature>
<feature type="transmembrane region" description="Helical" evidence="7">
    <location>
        <begin position="322"/>
        <end position="351"/>
    </location>
</feature>
<dbReference type="Proteomes" id="UP000298642">
    <property type="component" value="Chromosome"/>
</dbReference>
<feature type="transmembrane region" description="Helical" evidence="7">
    <location>
        <begin position="138"/>
        <end position="165"/>
    </location>
</feature>
<keyword evidence="10" id="KW-1185">Reference proteome</keyword>
<dbReference type="GO" id="GO:0022857">
    <property type="term" value="F:transmembrane transporter activity"/>
    <property type="evidence" value="ECO:0007669"/>
    <property type="project" value="TreeGrafter"/>
</dbReference>
<feature type="transmembrane region" description="Helical" evidence="7">
    <location>
        <begin position="408"/>
        <end position="429"/>
    </location>
</feature>
<sequence>MSPDIIILLLGLVALMALGIPICFAMMSVASVILLVFYGSGLLNVLNAAFVYQMQSESLLAIPMFALMAAFLQTSGIGGDIYEFFHKWLGGINGGLAMATVATTAVIAAMSGVAATATIMMGLIALPAMLDRGYDKALATGPVLAGGCLGPIIPPSTIMIIMSSYTGVSAGWLFAGGALPGVGLALLFIIYIGIRCAINPKLGPGIPKAERPSWGEKMRVFKKVIAPIAIIVLVLGCIYAGIATPTEAAGVGAFASMVYALITRKLNVKNLRASLIQTMEVSAMLMWILMGGAAYNSLVNITRLSDVVAAAFASSNLDGLPLMLLIFALFFVMGMFLDTTPIIMIAIPILLPVIQASSLDTNATILILCVTLCLGMITPPFGINMFYLQGVAPPGVDTKVMYKAVMPYVIIFLVACFFMMLFPELIVIFPNAAMGY</sequence>
<evidence type="ECO:0000313" key="10">
    <source>
        <dbReference type="Proteomes" id="UP000298642"/>
    </source>
</evidence>
<feature type="transmembrane region" description="Helical" evidence="7">
    <location>
        <begin position="248"/>
        <end position="263"/>
    </location>
</feature>
<dbReference type="PIRSF" id="PIRSF006066">
    <property type="entry name" value="HI0050"/>
    <property type="match status" value="1"/>
</dbReference>
<evidence type="ECO:0000256" key="5">
    <source>
        <dbReference type="ARBA" id="ARBA00022989"/>
    </source>
</evidence>
<evidence type="ECO:0000313" key="9">
    <source>
        <dbReference type="EMBL" id="QCI59704.1"/>
    </source>
</evidence>
<keyword evidence="5 7" id="KW-1133">Transmembrane helix</keyword>
<feature type="transmembrane region" description="Helical" evidence="7">
    <location>
        <begin position="29"/>
        <end position="52"/>
    </location>
</feature>
<feature type="domain" description="TRAP C4-dicarboxylate transport system permease DctM subunit" evidence="8">
    <location>
        <begin position="10"/>
        <end position="425"/>
    </location>
</feature>
<feature type="transmembrane region" description="Helical" evidence="7">
    <location>
        <begin position="363"/>
        <end position="388"/>
    </location>
</feature>
<reference evidence="10" key="1">
    <citation type="submission" date="2018-12" db="EMBL/GenBank/DDBJ databases">
        <title>Dusodibacter welbiota gen. nov., sp. nov., isolated from human faeces and emended description of the Oscillibacter genus.</title>
        <authorList>
            <person name="Le Roy T."/>
            <person name="Van der Smissen P."/>
            <person name="Delzenne N."/>
            <person name="Muccioli G."/>
            <person name="Collet J.F."/>
            <person name="Cani P.D."/>
        </authorList>
    </citation>
    <scope>NUCLEOTIDE SEQUENCE [LARGE SCALE GENOMIC DNA]</scope>
    <source>
        <strain evidence="10">J115</strain>
    </source>
</reference>
<keyword evidence="4 7" id="KW-0812">Transmembrane</keyword>
<protein>
    <submittedName>
        <fullName evidence="9">TRAP transporter large permease subunit</fullName>
    </submittedName>
</protein>
<dbReference type="KEGG" id="obj:EIO64_11145"/>
<comment type="subcellular location">
    <subcellularLocation>
        <location evidence="1">Cell inner membrane</location>
        <topology evidence="1">Multi-pass membrane protein</topology>
    </subcellularLocation>
</comment>
<evidence type="ECO:0000256" key="1">
    <source>
        <dbReference type="ARBA" id="ARBA00004429"/>
    </source>
</evidence>
<evidence type="ECO:0000259" key="8">
    <source>
        <dbReference type="Pfam" id="PF06808"/>
    </source>
</evidence>
<evidence type="ECO:0000256" key="6">
    <source>
        <dbReference type="ARBA" id="ARBA00023136"/>
    </source>
</evidence>
<feature type="transmembrane region" description="Helical" evidence="7">
    <location>
        <begin position="59"/>
        <end position="77"/>
    </location>
</feature>
<dbReference type="GeneID" id="89520435"/>
<keyword evidence="3" id="KW-0997">Cell inner membrane</keyword>
<keyword evidence="6 7" id="KW-0472">Membrane</keyword>
<feature type="transmembrane region" description="Helical" evidence="7">
    <location>
        <begin position="224"/>
        <end position="242"/>
    </location>
</feature>
<evidence type="ECO:0000256" key="4">
    <source>
        <dbReference type="ARBA" id="ARBA00022692"/>
    </source>
</evidence>
<dbReference type="Pfam" id="PF06808">
    <property type="entry name" value="DctM"/>
    <property type="match status" value="1"/>
</dbReference>
<keyword evidence="2" id="KW-1003">Cell membrane</keyword>
<accession>A0A4D7AJC5</accession>
<dbReference type="RefSeq" id="WP_021749568.1">
    <property type="nucleotide sequence ID" value="NZ_CP034413.3"/>
</dbReference>
<evidence type="ECO:0000256" key="2">
    <source>
        <dbReference type="ARBA" id="ARBA00022475"/>
    </source>
</evidence>
<name>A0A4D7AJC5_9FIRM</name>
<dbReference type="InterPro" id="IPR004681">
    <property type="entry name" value="TRAP_DctM"/>
</dbReference>
<dbReference type="EMBL" id="CP034413">
    <property type="protein sequence ID" value="QCI59704.1"/>
    <property type="molecule type" value="Genomic_DNA"/>
</dbReference>
<dbReference type="AlphaFoldDB" id="A0A4D7AJC5"/>
<evidence type="ECO:0000256" key="3">
    <source>
        <dbReference type="ARBA" id="ARBA00022519"/>
    </source>
</evidence>
<feature type="transmembrane region" description="Helical" evidence="7">
    <location>
        <begin position="171"/>
        <end position="194"/>
    </location>
</feature>
<evidence type="ECO:0000256" key="7">
    <source>
        <dbReference type="SAM" id="Phobius"/>
    </source>
</evidence>
<gene>
    <name evidence="9" type="ORF">EIO64_11145</name>
</gene>
<organism evidence="9 10">
    <name type="scientific">Dysosmobacter welbionis</name>
    <dbReference type="NCBI Taxonomy" id="2093857"/>
    <lineage>
        <taxon>Bacteria</taxon>
        <taxon>Bacillati</taxon>
        <taxon>Bacillota</taxon>
        <taxon>Clostridia</taxon>
        <taxon>Eubacteriales</taxon>
        <taxon>Oscillospiraceae</taxon>
        <taxon>Dysosmobacter</taxon>
    </lineage>
</organism>
<dbReference type="NCBIfam" id="TIGR00786">
    <property type="entry name" value="dctM"/>
    <property type="match status" value="1"/>
</dbReference>
<dbReference type="GO" id="GO:0005886">
    <property type="term" value="C:plasma membrane"/>
    <property type="evidence" value="ECO:0007669"/>
    <property type="project" value="UniProtKB-SubCell"/>
</dbReference>
<dbReference type="PRINTS" id="PR00173">
    <property type="entry name" value="EDTRNSPORT"/>
</dbReference>